<reference evidence="3" key="2">
    <citation type="submission" date="2019-11" db="UniProtKB">
        <authorList>
            <consortium name="WormBaseParasite"/>
        </authorList>
    </citation>
    <scope>IDENTIFICATION</scope>
</reference>
<protein>
    <submittedName>
        <fullName evidence="3">Beta-galactosidase</fullName>
    </submittedName>
</protein>
<evidence type="ECO:0000313" key="2">
    <source>
        <dbReference type="Proteomes" id="UP000267029"/>
    </source>
</evidence>
<dbReference type="Proteomes" id="UP000267029">
    <property type="component" value="Unassembled WGS sequence"/>
</dbReference>
<evidence type="ECO:0000313" key="1">
    <source>
        <dbReference type="EMBL" id="VDD77560.1"/>
    </source>
</evidence>
<gene>
    <name evidence="1" type="ORF">MCOS_LOCUS3563</name>
</gene>
<proteinExistence type="predicted"/>
<evidence type="ECO:0000313" key="3">
    <source>
        <dbReference type="WBParaSite" id="MCU_011215-RA"/>
    </source>
</evidence>
<keyword evidence="2" id="KW-1185">Reference proteome</keyword>
<name>A0A0R3U9G4_MESCO</name>
<dbReference type="AlphaFoldDB" id="A0A0R3U9G4"/>
<reference evidence="1 2" key="1">
    <citation type="submission" date="2018-10" db="EMBL/GenBank/DDBJ databases">
        <authorList>
            <consortium name="Pathogen Informatics"/>
        </authorList>
    </citation>
    <scope>NUCLEOTIDE SEQUENCE [LARGE SCALE GENOMIC DNA]</scope>
</reference>
<sequence>MESEREHGPLTATENGEHLRLQDRHGALGRVLSLTGISDINWWISQDWEGGGDATVTVEGLSTEGPAGRRQLTPPRLRLIPRTVADTTRLTGGACAQ</sequence>
<accession>A0A0R3U9G4</accession>
<dbReference type="EMBL" id="UXSR01000852">
    <property type="protein sequence ID" value="VDD77560.1"/>
    <property type="molecule type" value="Genomic_DNA"/>
</dbReference>
<organism evidence="3">
    <name type="scientific">Mesocestoides corti</name>
    <name type="common">Flatworm</name>
    <dbReference type="NCBI Taxonomy" id="53468"/>
    <lineage>
        <taxon>Eukaryota</taxon>
        <taxon>Metazoa</taxon>
        <taxon>Spiralia</taxon>
        <taxon>Lophotrochozoa</taxon>
        <taxon>Platyhelminthes</taxon>
        <taxon>Cestoda</taxon>
        <taxon>Eucestoda</taxon>
        <taxon>Cyclophyllidea</taxon>
        <taxon>Mesocestoididae</taxon>
        <taxon>Mesocestoides</taxon>
    </lineage>
</organism>
<dbReference type="WBParaSite" id="MCU_011215-RA">
    <property type="protein sequence ID" value="MCU_011215-RA"/>
    <property type="gene ID" value="MCU_011215"/>
</dbReference>